<dbReference type="SUPFAM" id="SSF55347">
    <property type="entry name" value="Glyceraldehyde-3-phosphate dehydrogenase-like, C-terminal domain"/>
    <property type="match status" value="1"/>
</dbReference>
<dbReference type="EMBL" id="ABIA03000004">
    <property type="protein sequence ID" value="EDQ34171.1"/>
    <property type="molecule type" value="Genomic_DNA"/>
</dbReference>
<comment type="caution">
    <text evidence="5">The sequence shown here is derived from an EMBL/GenBank/DDBJ whole genome shotgun (WGS) entry which is preliminary data.</text>
</comment>
<dbReference type="Gene3D" id="3.40.50.720">
    <property type="entry name" value="NAD(P)-binding Rossmann-like Domain"/>
    <property type="match status" value="1"/>
</dbReference>
<evidence type="ECO:0000313" key="6">
    <source>
        <dbReference type="Proteomes" id="UP000004291"/>
    </source>
</evidence>
<evidence type="ECO:0000256" key="2">
    <source>
        <dbReference type="ARBA" id="ARBA00023002"/>
    </source>
</evidence>
<dbReference type="AlphaFoldDB" id="A9D2B5"/>
<evidence type="ECO:0000256" key="1">
    <source>
        <dbReference type="ARBA" id="ARBA00010928"/>
    </source>
</evidence>
<dbReference type="GO" id="GO:0000166">
    <property type="term" value="F:nucleotide binding"/>
    <property type="evidence" value="ECO:0007669"/>
    <property type="project" value="InterPro"/>
</dbReference>
<keyword evidence="6" id="KW-1185">Reference proteome</keyword>
<dbReference type="PANTHER" id="PTHR22604:SF105">
    <property type="entry name" value="TRANS-1,2-DIHYDROBENZENE-1,2-DIOL DEHYDROGENASE"/>
    <property type="match status" value="1"/>
</dbReference>
<accession>A9D2B5</accession>
<feature type="domain" description="GFO/IDH/MocA-like oxidoreductase" evidence="4">
    <location>
        <begin position="134"/>
        <end position="248"/>
    </location>
</feature>
<dbReference type="HOGENOM" id="CLU_023194_7_2_5"/>
<sequence>MTKSDIIRWGIAGTGHIARQFAGDIRHARAARLTAVASRSEVSAQSFAKHFDGVTGFASLDAMIGSGLIDAVYVATPNTIHHDQALSCIKARMPVLVEKPLTANLDQALDIKAAAEISKSFVMEAMWSRYLPAVRAARAAILYGAIGEILRFEADLAWNVPYDPKSRFFDKAQGGGVLHDLGVYPLSLARYFLGEPQHVDGTWRAAPSGVDISAHLALRFADVEAHVSCSFERDGSNRIIIEGEKGVMVLGPLFIKAEEYTIFASRRLADLAHPGGSGLSARLRRKLSRSMPLPGVTRHPYRFEGTGMEFEIDAASSAIREGRLEEPSNRLDDTLAVLRMIGQVLARPPETA</sequence>
<evidence type="ECO:0000313" key="5">
    <source>
        <dbReference type="EMBL" id="EDQ34171.1"/>
    </source>
</evidence>
<protein>
    <submittedName>
        <fullName evidence="5">Putative dehydrogenase</fullName>
    </submittedName>
</protein>
<feature type="domain" description="Gfo/Idh/MocA-like oxidoreductase N-terminal" evidence="3">
    <location>
        <begin position="7"/>
        <end position="123"/>
    </location>
</feature>
<dbReference type="OrthoDB" id="9792935at2"/>
<dbReference type="eggNOG" id="COG0673">
    <property type="taxonomic scope" value="Bacteria"/>
</dbReference>
<evidence type="ECO:0000259" key="4">
    <source>
        <dbReference type="Pfam" id="PF22725"/>
    </source>
</evidence>
<dbReference type="PANTHER" id="PTHR22604">
    <property type="entry name" value="OXIDOREDUCTASES"/>
    <property type="match status" value="1"/>
</dbReference>
<organism evidence="5 6">
    <name type="scientific">Hoeflea phototrophica (strain DSM 17068 / NCIMB 14078 / DFL-43)</name>
    <dbReference type="NCBI Taxonomy" id="411684"/>
    <lineage>
        <taxon>Bacteria</taxon>
        <taxon>Pseudomonadati</taxon>
        <taxon>Pseudomonadota</taxon>
        <taxon>Alphaproteobacteria</taxon>
        <taxon>Hyphomicrobiales</taxon>
        <taxon>Rhizobiaceae</taxon>
        <taxon>Hoeflea</taxon>
    </lineage>
</organism>
<dbReference type="Gene3D" id="3.30.360.10">
    <property type="entry name" value="Dihydrodipicolinate Reductase, domain 2"/>
    <property type="match status" value="1"/>
</dbReference>
<keyword evidence="2" id="KW-0560">Oxidoreductase</keyword>
<dbReference type="Proteomes" id="UP000004291">
    <property type="component" value="Chromosome"/>
</dbReference>
<gene>
    <name evidence="5" type="ORF">HPDFL43_14277</name>
</gene>
<comment type="similarity">
    <text evidence="1">Belongs to the Gfo/Idh/MocA family.</text>
</comment>
<reference evidence="5 6" key="1">
    <citation type="submission" date="2007-10" db="EMBL/GenBank/DDBJ databases">
        <authorList>
            <person name="Wagner-Dobler I."/>
            <person name="Ferriera S."/>
            <person name="Johnson J."/>
            <person name="Kravitz S."/>
            <person name="Beeson K."/>
            <person name="Sutton G."/>
            <person name="Rogers Y.-H."/>
            <person name="Friedman R."/>
            <person name="Frazier M."/>
            <person name="Venter J.C."/>
        </authorList>
    </citation>
    <scope>NUCLEOTIDE SEQUENCE [LARGE SCALE GENOMIC DNA]</scope>
    <source>
        <strain evidence="5 6">DFL-43</strain>
    </source>
</reference>
<dbReference type="Pfam" id="PF22725">
    <property type="entry name" value="GFO_IDH_MocA_C3"/>
    <property type="match status" value="1"/>
</dbReference>
<dbReference type="GO" id="GO:0016491">
    <property type="term" value="F:oxidoreductase activity"/>
    <property type="evidence" value="ECO:0007669"/>
    <property type="project" value="UniProtKB-KW"/>
</dbReference>
<dbReference type="InterPro" id="IPR000683">
    <property type="entry name" value="Gfo/Idh/MocA-like_OxRdtase_N"/>
</dbReference>
<reference evidence="5 6" key="2">
    <citation type="submission" date="2012-06" db="EMBL/GenBank/DDBJ databases">
        <authorList>
            <person name="Fiebig A."/>
        </authorList>
    </citation>
    <scope>NUCLEOTIDE SEQUENCE [LARGE SCALE GENOMIC DNA]</scope>
    <source>
        <strain evidence="5 6">DFL-43</strain>
    </source>
</reference>
<dbReference type="InterPro" id="IPR055170">
    <property type="entry name" value="GFO_IDH_MocA-like_dom"/>
</dbReference>
<dbReference type="STRING" id="411684.HPDFL43_14277"/>
<proteinExistence type="inferred from homology"/>
<dbReference type="InterPro" id="IPR050984">
    <property type="entry name" value="Gfo/Idh/MocA_domain"/>
</dbReference>
<dbReference type="RefSeq" id="WP_007198617.1">
    <property type="nucleotide sequence ID" value="NZ_CM002917.1"/>
</dbReference>
<evidence type="ECO:0000259" key="3">
    <source>
        <dbReference type="Pfam" id="PF01408"/>
    </source>
</evidence>
<dbReference type="SUPFAM" id="SSF51735">
    <property type="entry name" value="NAD(P)-binding Rossmann-fold domains"/>
    <property type="match status" value="1"/>
</dbReference>
<name>A9D2B5_HOEPD</name>
<dbReference type="Pfam" id="PF01408">
    <property type="entry name" value="GFO_IDH_MocA"/>
    <property type="match status" value="1"/>
</dbReference>
<dbReference type="InterPro" id="IPR036291">
    <property type="entry name" value="NAD(P)-bd_dom_sf"/>
</dbReference>